<evidence type="ECO:0000313" key="2">
    <source>
        <dbReference type="EMBL" id="KZS99354.1"/>
    </source>
</evidence>
<dbReference type="Proteomes" id="UP000076871">
    <property type="component" value="Unassembled WGS sequence"/>
</dbReference>
<gene>
    <name evidence="2" type="ORF">LAESUDRAFT_718707</name>
</gene>
<evidence type="ECO:0000313" key="3">
    <source>
        <dbReference type="Proteomes" id="UP000076871"/>
    </source>
</evidence>
<sequence>TSLDRTSQDGRDNINVPLQHVNSEQASGEDSQTLQETLLHGQDLRYAQAALIYKRNDGTQQQEGLRDNVAMASSRFPDWNRLRPKYMGVVVQDEHRSLREPDNTLSHVPFRQINQELANPKLDSPQLLVDAVPGSPWSGFSFHQMADEELLNSMEITESADDALRHGLPACMLDMVALQQSTTSHHAIAVAGNPLNSSNGRDILRDSGYRKLDRAWQQRNLDDWGSVSHPWEDTPWTSSAVRLSLSNALNPTEFVCPATSGGDPLLMEMDQWDTGPNMLSSGVNEWEEGQMGSAVECFPIDEMEASTDCGLKGPSLPTAEDRHSRSPWSGFF</sequence>
<keyword evidence="3" id="KW-1185">Reference proteome</keyword>
<proteinExistence type="predicted"/>
<evidence type="ECO:0000256" key="1">
    <source>
        <dbReference type="SAM" id="MobiDB-lite"/>
    </source>
</evidence>
<feature type="non-terminal residue" evidence="2">
    <location>
        <position position="1"/>
    </location>
</feature>
<dbReference type="AlphaFoldDB" id="A0A165ANK2"/>
<dbReference type="RefSeq" id="XP_040757095.1">
    <property type="nucleotide sequence ID" value="XM_040907482.1"/>
</dbReference>
<organism evidence="2 3">
    <name type="scientific">Laetiporus sulphureus 93-53</name>
    <dbReference type="NCBI Taxonomy" id="1314785"/>
    <lineage>
        <taxon>Eukaryota</taxon>
        <taxon>Fungi</taxon>
        <taxon>Dikarya</taxon>
        <taxon>Basidiomycota</taxon>
        <taxon>Agaricomycotina</taxon>
        <taxon>Agaricomycetes</taxon>
        <taxon>Polyporales</taxon>
        <taxon>Laetiporus</taxon>
    </lineage>
</organism>
<accession>A0A165ANK2</accession>
<name>A0A165ANK2_9APHY</name>
<protein>
    <submittedName>
        <fullName evidence="2">Uncharacterized protein</fullName>
    </submittedName>
</protein>
<dbReference type="GeneID" id="63824511"/>
<feature type="region of interest" description="Disordered" evidence="1">
    <location>
        <begin position="313"/>
        <end position="332"/>
    </location>
</feature>
<dbReference type="InParanoid" id="A0A165ANK2"/>
<reference evidence="2 3" key="1">
    <citation type="journal article" date="2016" name="Mol. Biol. Evol.">
        <title>Comparative Genomics of Early-Diverging Mushroom-Forming Fungi Provides Insights into the Origins of Lignocellulose Decay Capabilities.</title>
        <authorList>
            <person name="Nagy L.G."/>
            <person name="Riley R."/>
            <person name="Tritt A."/>
            <person name="Adam C."/>
            <person name="Daum C."/>
            <person name="Floudas D."/>
            <person name="Sun H."/>
            <person name="Yadav J.S."/>
            <person name="Pangilinan J."/>
            <person name="Larsson K.H."/>
            <person name="Matsuura K."/>
            <person name="Barry K."/>
            <person name="Labutti K."/>
            <person name="Kuo R."/>
            <person name="Ohm R.A."/>
            <person name="Bhattacharya S.S."/>
            <person name="Shirouzu T."/>
            <person name="Yoshinaga Y."/>
            <person name="Martin F.M."/>
            <person name="Grigoriev I.V."/>
            <person name="Hibbett D.S."/>
        </authorList>
    </citation>
    <scope>NUCLEOTIDE SEQUENCE [LARGE SCALE GENOMIC DNA]</scope>
    <source>
        <strain evidence="2 3">93-53</strain>
    </source>
</reference>
<dbReference type="EMBL" id="KV427986">
    <property type="protein sequence ID" value="KZS99354.1"/>
    <property type="molecule type" value="Genomic_DNA"/>
</dbReference>
<feature type="non-terminal residue" evidence="2">
    <location>
        <position position="332"/>
    </location>
</feature>